<feature type="compositionally biased region" description="Polar residues" evidence="1">
    <location>
        <begin position="204"/>
        <end position="215"/>
    </location>
</feature>
<organism evidence="3">
    <name type="scientific">Puccinia triticina (isolate 1-1 / race 1 (BBBD))</name>
    <name type="common">Brown leaf rust fungus</name>
    <dbReference type="NCBI Taxonomy" id="630390"/>
    <lineage>
        <taxon>Eukaryota</taxon>
        <taxon>Fungi</taxon>
        <taxon>Dikarya</taxon>
        <taxon>Basidiomycota</taxon>
        <taxon>Pucciniomycotina</taxon>
        <taxon>Pucciniomycetes</taxon>
        <taxon>Pucciniales</taxon>
        <taxon>Pucciniaceae</taxon>
        <taxon>Puccinia</taxon>
    </lineage>
</organism>
<sequence>MNPLFSVLSVVTALITVLEYTEAAVVGLYPQRNDGSIPTPLSFLFGRGIGLEDEETDGSSLMQQLRYLSEPREVDNEPHSFMMVTTSTFSTDNMSGSDPFGEQADSPGVVSIDMTIIQLDDSPAMESRKVARRFASRGALSIDGRYPSYAAAAAASMDSSDESASSRSAPLIQNTRAGKLAQDRGSDTHQDSWKMMNAKNTQVPLSIPTGASRTQKAGKPQHSYSKASFPAKKDIPHPFTAPAKEQIVMKSSPTFDNTSHHSQL</sequence>
<dbReference type="Proteomes" id="UP000005240">
    <property type="component" value="Unassembled WGS sequence"/>
</dbReference>
<dbReference type="AlphaFoldDB" id="A0A180H0K0"/>
<dbReference type="EnsemblFungi" id="PTTG_01821-t43_1">
    <property type="protein sequence ID" value="PTTG_01821-t43_1-p1"/>
    <property type="gene ID" value="PTTG_01821"/>
</dbReference>
<feature type="compositionally biased region" description="Low complexity" evidence="1">
    <location>
        <begin position="160"/>
        <end position="169"/>
    </location>
</feature>
<reference evidence="4 5" key="3">
    <citation type="journal article" date="2017" name="G3 (Bethesda)">
        <title>Comparative analysis highlights variable genome content of wheat rusts and divergence of the mating loci.</title>
        <authorList>
            <person name="Cuomo C.A."/>
            <person name="Bakkeren G."/>
            <person name="Khalil H.B."/>
            <person name="Panwar V."/>
            <person name="Joly D."/>
            <person name="Linning R."/>
            <person name="Sakthikumar S."/>
            <person name="Song X."/>
            <person name="Adiconis X."/>
            <person name="Fan L."/>
            <person name="Goldberg J.M."/>
            <person name="Levin J.Z."/>
            <person name="Young S."/>
            <person name="Zeng Q."/>
            <person name="Anikster Y."/>
            <person name="Bruce M."/>
            <person name="Wang M."/>
            <person name="Yin C."/>
            <person name="McCallum B."/>
            <person name="Szabo L.J."/>
            <person name="Hulbert S."/>
            <person name="Chen X."/>
            <person name="Fellers J.P."/>
        </authorList>
    </citation>
    <scope>NUCLEOTIDE SEQUENCE</scope>
    <source>
        <strain evidence="5">Isolate 1-1 / race 1 (BBBD)</strain>
        <strain evidence="4">isolate 1-1 / race 1 (BBBD)</strain>
    </source>
</reference>
<reference evidence="4" key="4">
    <citation type="submission" date="2025-05" db="UniProtKB">
        <authorList>
            <consortium name="EnsemblFungi"/>
        </authorList>
    </citation>
    <scope>IDENTIFICATION</scope>
    <source>
        <strain evidence="4">isolate 1-1 / race 1 (BBBD)</strain>
    </source>
</reference>
<feature type="region of interest" description="Disordered" evidence="1">
    <location>
        <begin position="160"/>
        <end position="191"/>
    </location>
</feature>
<dbReference type="OrthoDB" id="2500221at2759"/>
<reference evidence="3" key="2">
    <citation type="submission" date="2016-05" db="EMBL/GenBank/DDBJ databases">
        <title>Comparative analysis highlights variable genome content of wheat rusts and divergence of the mating loci.</title>
        <authorList>
            <person name="Cuomo C.A."/>
            <person name="Bakkeren G."/>
            <person name="Szabo L."/>
            <person name="Khalil H."/>
            <person name="Joly D."/>
            <person name="Goldberg J."/>
            <person name="Young S."/>
            <person name="Zeng Q."/>
            <person name="Fellers J."/>
        </authorList>
    </citation>
    <scope>NUCLEOTIDE SEQUENCE [LARGE SCALE GENOMIC DNA]</scope>
    <source>
        <strain evidence="3">1-1 BBBD Race 1</strain>
    </source>
</reference>
<evidence type="ECO:0008006" key="6">
    <source>
        <dbReference type="Google" id="ProtNLM"/>
    </source>
</evidence>
<keyword evidence="5" id="KW-1185">Reference proteome</keyword>
<keyword evidence="2" id="KW-0732">Signal</keyword>
<gene>
    <name evidence="3" type="ORF">PTTG_01821</name>
</gene>
<dbReference type="VEuPathDB" id="FungiDB:PTTG_01821"/>
<evidence type="ECO:0000256" key="2">
    <source>
        <dbReference type="SAM" id="SignalP"/>
    </source>
</evidence>
<accession>A0A180H0K0</accession>
<feature type="compositionally biased region" description="Basic and acidic residues" evidence="1">
    <location>
        <begin position="181"/>
        <end position="191"/>
    </location>
</feature>
<feature type="signal peptide" evidence="2">
    <location>
        <begin position="1"/>
        <end position="23"/>
    </location>
</feature>
<evidence type="ECO:0000313" key="4">
    <source>
        <dbReference type="EnsemblFungi" id="PTTG_01821-t43_1-p1"/>
    </source>
</evidence>
<name>A0A180H0K0_PUCT1</name>
<feature type="region of interest" description="Disordered" evidence="1">
    <location>
        <begin position="204"/>
        <end position="264"/>
    </location>
</feature>
<evidence type="ECO:0000313" key="5">
    <source>
        <dbReference type="Proteomes" id="UP000005240"/>
    </source>
</evidence>
<protein>
    <recommendedName>
        <fullName evidence="6">Secreted protein</fullName>
    </recommendedName>
</protein>
<reference evidence="3" key="1">
    <citation type="submission" date="2009-11" db="EMBL/GenBank/DDBJ databases">
        <authorList>
            <consortium name="The Broad Institute Genome Sequencing Platform"/>
            <person name="Ward D."/>
            <person name="Feldgarden M."/>
            <person name="Earl A."/>
            <person name="Young S.K."/>
            <person name="Zeng Q."/>
            <person name="Koehrsen M."/>
            <person name="Alvarado L."/>
            <person name="Berlin A."/>
            <person name="Bochicchio J."/>
            <person name="Borenstein D."/>
            <person name="Chapman S.B."/>
            <person name="Chen Z."/>
            <person name="Engels R."/>
            <person name="Freedman E."/>
            <person name="Gellesch M."/>
            <person name="Goldberg J."/>
            <person name="Griggs A."/>
            <person name="Gujja S."/>
            <person name="Heilman E."/>
            <person name="Heiman D."/>
            <person name="Hepburn T."/>
            <person name="Howarth C."/>
            <person name="Jen D."/>
            <person name="Larson L."/>
            <person name="Lewis B."/>
            <person name="Mehta T."/>
            <person name="Park D."/>
            <person name="Pearson M."/>
            <person name="Roberts A."/>
            <person name="Saif S."/>
            <person name="Shea T."/>
            <person name="Shenoy N."/>
            <person name="Sisk P."/>
            <person name="Stolte C."/>
            <person name="Sykes S."/>
            <person name="Thomson T."/>
            <person name="Walk T."/>
            <person name="White J."/>
            <person name="Yandava C."/>
            <person name="Izard J."/>
            <person name="Baranova O.V."/>
            <person name="Blanton J.M."/>
            <person name="Tanner A.C."/>
            <person name="Dewhirst F.E."/>
            <person name="Haas B."/>
            <person name="Nusbaum C."/>
            <person name="Birren B."/>
        </authorList>
    </citation>
    <scope>NUCLEOTIDE SEQUENCE [LARGE SCALE GENOMIC DNA]</scope>
    <source>
        <strain evidence="3">1-1 BBBD Race 1</strain>
    </source>
</reference>
<proteinExistence type="predicted"/>
<evidence type="ECO:0000256" key="1">
    <source>
        <dbReference type="SAM" id="MobiDB-lite"/>
    </source>
</evidence>
<evidence type="ECO:0000313" key="3">
    <source>
        <dbReference type="EMBL" id="OAV98540.1"/>
    </source>
</evidence>
<dbReference type="EMBL" id="ADAS02000006">
    <property type="protein sequence ID" value="OAV98540.1"/>
    <property type="molecule type" value="Genomic_DNA"/>
</dbReference>
<feature type="chain" id="PRO_5008110491" description="Secreted protein" evidence="2">
    <location>
        <begin position="24"/>
        <end position="264"/>
    </location>
</feature>
<feature type="compositionally biased region" description="Polar residues" evidence="1">
    <location>
        <begin position="249"/>
        <end position="264"/>
    </location>
</feature>